<dbReference type="GO" id="GO:0005886">
    <property type="term" value="C:plasma membrane"/>
    <property type="evidence" value="ECO:0007669"/>
    <property type="project" value="InterPro"/>
</dbReference>
<dbReference type="GO" id="GO:0008961">
    <property type="term" value="F:phosphatidylglycerol-prolipoprotein diacylglyceryl transferase activity"/>
    <property type="evidence" value="ECO:0007669"/>
    <property type="project" value="InterPro"/>
</dbReference>
<evidence type="ECO:0000256" key="3">
    <source>
        <dbReference type="ARBA" id="ARBA00022692"/>
    </source>
</evidence>
<organism evidence="7">
    <name type="scientific">marine metagenome</name>
    <dbReference type="NCBI Taxonomy" id="408172"/>
    <lineage>
        <taxon>unclassified sequences</taxon>
        <taxon>metagenomes</taxon>
        <taxon>ecological metagenomes</taxon>
    </lineage>
</organism>
<reference evidence="7" key="1">
    <citation type="submission" date="2018-05" db="EMBL/GenBank/DDBJ databases">
        <authorList>
            <person name="Lanie J.A."/>
            <person name="Ng W.-L."/>
            <person name="Kazmierczak K.M."/>
            <person name="Andrzejewski T.M."/>
            <person name="Davidsen T.M."/>
            <person name="Wayne K.J."/>
            <person name="Tettelin H."/>
            <person name="Glass J.I."/>
            <person name="Rusch D."/>
            <person name="Podicherti R."/>
            <person name="Tsui H.-C.T."/>
            <person name="Winkler M.E."/>
        </authorList>
    </citation>
    <scope>NUCLEOTIDE SEQUENCE</scope>
</reference>
<keyword evidence="1" id="KW-1003">Cell membrane</keyword>
<feature type="transmembrane region" description="Helical" evidence="6">
    <location>
        <begin position="57"/>
        <end position="76"/>
    </location>
</feature>
<evidence type="ECO:0000256" key="4">
    <source>
        <dbReference type="ARBA" id="ARBA00022989"/>
    </source>
</evidence>
<evidence type="ECO:0000256" key="2">
    <source>
        <dbReference type="ARBA" id="ARBA00022679"/>
    </source>
</evidence>
<accession>A0A381PH52</accession>
<feature type="transmembrane region" description="Helical" evidence="6">
    <location>
        <begin position="199"/>
        <end position="216"/>
    </location>
</feature>
<dbReference type="GO" id="GO:0042158">
    <property type="term" value="P:lipoprotein biosynthetic process"/>
    <property type="evidence" value="ECO:0007669"/>
    <property type="project" value="InterPro"/>
</dbReference>
<feature type="transmembrane region" description="Helical" evidence="6">
    <location>
        <begin position="174"/>
        <end position="192"/>
    </location>
</feature>
<dbReference type="EMBL" id="UINC01000961">
    <property type="protein sequence ID" value="SUZ65537.1"/>
    <property type="molecule type" value="Genomic_DNA"/>
</dbReference>
<keyword evidence="3 6" id="KW-0812">Transmembrane</keyword>
<protein>
    <recommendedName>
        <fullName evidence="8">Prolipoprotein diacylglyceryl transferase</fullName>
    </recommendedName>
</protein>
<keyword evidence="5 6" id="KW-0472">Membrane</keyword>
<feature type="transmembrane region" description="Helical" evidence="6">
    <location>
        <begin position="20"/>
        <end position="37"/>
    </location>
</feature>
<feature type="transmembrane region" description="Helical" evidence="6">
    <location>
        <begin position="124"/>
        <end position="144"/>
    </location>
</feature>
<evidence type="ECO:0000256" key="5">
    <source>
        <dbReference type="ARBA" id="ARBA00023136"/>
    </source>
</evidence>
<dbReference type="PANTHER" id="PTHR30589">
    <property type="entry name" value="PROLIPOPROTEIN DIACYLGLYCERYL TRANSFERASE"/>
    <property type="match status" value="1"/>
</dbReference>
<dbReference type="NCBIfam" id="TIGR00544">
    <property type="entry name" value="lgt"/>
    <property type="match status" value="1"/>
</dbReference>
<feature type="transmembrane region" description="Helical" evidence="6">
    <location>
        <begin position="236"/>
        <end position="256"/>
    </location>
</feature>
<proteinExistence type="inferred from homology"/>
<dbReference type="Pfam" id="PF01790">
    <property type="entry name" value="LGT"/>
    <property type="match status" value="1"/>
</dbReference>
<dbReference type="PANTHER" id="PTHR30589:SF0">
    <property type="entry name" value="PHOSPHATIDYLGLYCEROL--PROLIPOPROTEIN DIACYLGLYCERYL TRANSFERASE"/>
    <property type="match status" value="1"/>
</dbReference>
<dbReference type="AlphaFoldDB" id="A0A381PH52"/>
<keyword evidence="2" id="KW-0808">Transferase</keyword>
<dbReference type="InterPro" id="IPR001640">
    <property type="entry name" value="Lgt"/>
</dbReference>
<dbReference type="HAMAP" id="MF_01147">
    <property type="entry name" value="Lgt"/>
    <property type="match status" value="1"/>
</dbReference>
<keyword evidence="4 6" id="KW-1133">Transmembrane helix</keyword>
<feature type="transmembrane region" description="Helical" evidence="6">
    <location>
        <begin position="96"/>
        <end position="112"/>
    </location>
</feature>
<name>A0A381PH52_9ZZZZ</name>
<evidence type="ECO:0000313" key="7">
    <source>
        <dbReference type="EMBL" id="SUZ65537.1"/>
    </source>
</evidence>
<evidence type="ECO:0000256" key="6">
    <source>
        <dbReference type="SAM" id="Phobius"/>
    </source>
</evidence>
<evidence type="ECO:0008006" key="8">
    <source>
        <dbReference type="Google" id="ProtNLM"/>
    </source>
</evidence>
<evidence type="ECO:0000256" key="1">
    <source>
        <dbReference type="ARBA" id="ARBA00022475"/>
    </source>
</evidence>
<sequence length="265" mass="30047">MFTFPEFNPVVISLGPLSIHWYGVMYIIAFGGAWVLASYRRNMKPNQWSTDQISDLIFYGAIGAVVGGRLGSVFFYNFDRFLEDPLWVFRVWEGGMSFHGGLLGVGVALYFYSKSLRKGFWETIDFIVPFVPFGLGAGRIGNFIGGELWGRPTDVSWGMVFPHVDQLPRHPSQLYEVALEGVALFILLWWFSSNPRPRLAVSGVFALGYGSFRFFIEFFREPDQQIGFIAFEWLTMGQLLSVPMAAGGMFLLFLSYNKQKNPTAF</sequence>
<dbReference type="PROSITE" id="PS01311">
    <property type="entry name" value="LGT"/>
    <property type="match status" value="1"/>
</dbReference>
<gene>
    <name evidence="7" type="ORF">METZ01_LOCUS18391</name>
</gene>